<protein>
    <recommendedName>
        <fullName evidence="1">HTH arsR-type domain-containing protein</fullName>
    </recommendedName>
</protein>
<proteinExistence type="predicted"/>
<dbReference type="OrthoDB" id="9797716at2"/>
<dbReference type="PANTHER" id="PTHR39168">
    <property type="entry name" value="TRANSCRIPTIONAL REGULATOR-RELATED"/>
    <property type="match status" value="1"/>
</dbReference>
<dbReference type="GO" id="GO:0097063">
    <property type="term" value="F:cadmium ion sensor activity"/>
    <property type="evidence" value="ECO:0007669"/>
    <property type="project" value="TreeGrafter"/>
</dbReference>
<dbReference type="PROSITE" id="PS50987">
    <property type="entry name" value="HTH_ARSR_2"/>
    <property type="match status" value="1"/>
</dbReference>
<dbReference type="Proteomes" id="UP000006690">
    <property type="component" value="Chromosome"/>
</dbReference>
<name>A0A0H3KZU0_PANAA</name>
<sequence length="242" mass="26699">MDMRDRMKLIPSRHHQDNQPSLEISMSVVASAMADASRMHMLCALMDGRAWTATELSVVADIAPSTASGHLNKLLETGLLVCVVQGRHRYYSLAGREVASLLENLMGVSVRPDTPLKTTTPNRLRRARTCYDHLAGEIAVAIYDFLQLEGWICEDGTGLTPRGTANFANAGIALAPRSRRKACCPCLDWSERRFHAGGEVGAALLRFLLQKHWLVQAPGYRELVVTDSGKLALQRLFKISLS</sequence>
<dbReference type="InterPro" id="IPR011991">
    <property type="entry name" value="ArsR-like_HTH"/>
</dbReference>
<evidence type="ECO:0000313" key="2">
    <source>
        <dbReference type="EMBL" id="BAK12553.1"/>
    </source>
</evidence>
<dbReference type="SMART" id="SM00418">
    <property type="entry name" value="HTH_ARSR"/>
    <property type="match status" value="1"/>
</dbReference>
<dbReference type="InterPro" id="IPR036390">
    <property type="entry name" value="WH_DNA-bd_sf"/>
</dbReference>
<dbReference type="RefSeq" id="WP_014594533.1">
    <property type="nucleotide sequence ID" value="NC_017531.2"/>
</dbReference>
<dbReference type="eggNOG" id="COG0640">
    <property type="taxonomic scope" value="Bacteria"/>
</dbReference>
<accession>A0A0H3KZU0</accession>
<evidence type="ECO:0000259" key="1">
    <source>
        <dbReference type="PROSITE" id="PS50987"/>
    </source>
</evidence>
<reference evidence="3" key="1">
    <citation type="journal article" date="2012" name="Appl. Microbiol. Biotechnol.">
        <title>The complete genome sequence of Pantoea ananatis AJ13355, an organism with great biotechnological potential.</title>
        <authorList>
            <person name="Hara Y."/>
            <person name="Kadotani N."/>
            <person name="Izui H."/>
            <person name="Katashkina J.I."/>
            <person name="Kuvaeva T.M."/>
            <person name="Andreeva I.G."/>
            <person name="Golubeva L.I."/>
            <person name="Malko D.B."/>
            <person name="Makeev V.J."/>
            <person name="Mashko S.V."/>
            <person name="Kozlov Y.I."/>
        </authorList>
    </citation>
    <scope>NUCLEOTIDE SEQUENCE [LARGE SCALE GENOMIC DNA]</scope>
    <source>
        <strain evidence="3">AJ13355</strain>
    </source>
</reference>
<feature type="domain" description="HTH arsR-type" evidence="1">
    <location>
        <begin position="18"/>
        <end position="113"/>
    </location>
</feature>
<dbReference type="GO" id="GO:0046686">
    <property type="term" value="P:response to cadmium ion"/>
    <property type="evidence" value="ECO:0007669"/>
    <property type="project" value="TreeGrafter"/>
</dbReference>
<dbReference type="AlphaFoldDB" id="A0A0H3KZU0"/>
<evidence type="ECO:0000313" key="3">
    <source>
        <dbReference type="Proteomes" id="UP000006690"/>
    </source>
</evidence>
<dbReference type="EMBL" id="AP012032">
    <property type="protein sequence ID" value="BAK12553.1"/>
    <property type="molecule type" value="Genomic_DNA"/>
</dbReference>
<dbReference type="SUPFAM" id="SSF46785">
    <property type="entry name" value="Winged helix' DNA-binding domain"/>
    <property type="match status" value="1"/>
</dbReference>
<dbReference type="HOGENOM" id="CLU_077964_0_1_6"/>
<dbReference type="KEGG" id="paj:PAJ_2473"/>
<dbReference type="PANTHER" id="PTHR39168:SF1">
    <property type="entry name" value="TRANSCRIPTIONAL REGULATORY PROTEIN"/>
    <property type="match status" value="1"/>
</dbReference>
<gene>
    <name evidence="2" type="ordered locus">PAJ_2473</name>
</gene>
<dbReference type="PATRIC" id="fig|932677.3.peg.2860"/>
<dbReference type="GO" id="GO:0003677">
    <property type="term" value="F:DNA binding"/>
    <property type="evidence" value="ECO:0007669"/>
    <property type="project" value="TreeGrafter"/>
</dbReference>
<dbReference type="InterPro" id="IPR001845">
    <property type="entry name" value="HTH_ArsR_DNA-bd_dom"/>
</dbReference>
<dbReference type="Pfam" id="PF12840">
    <property type="entry name" value="HTH_20"/>
    <property type="match status" value="1"/>
</dbReference>
<dbReference type="GO" id="GO:0003700">
    <property type="term" value="F:DNA-binding transcription factor activity"/>
    <property type="evidence" value="ECO:0007669"/>
    <property type="project" value="InterPro"/>
</dbReference>
<organism evidence="2 3">
    <name type="scientific">Pantoea ananatis (strain AJ13355)</name>
    <dbReference type="NCBI Taxonomy" id="932677"/>
    <lineage>
        <taxon>Bacteria</taxon>
        <taxon>Pseudomonadati</taxon>
        <taxon>Pseudomonadota</taxon>
        <taxon>Gammaproteobacteria</taxon>
        <taxon>Enterobacterales</taxon>
        <taxon>Erwiniaceae</taxon>
        <taxon>Pantoea</taxon>
    </lineage>
</organism>
<dbReference type="InterPro" id="IPR052543">
    <property type="entry name" value="HTH_Metal-responsive_Reg"/>
</dbReference>
<dbReference type="GO" id="GO:0010288">
    <property type="term" value="P:response to lead ion"/>
    <property type="evidence" value="ECO:0007669"/>
    <property type="project" value="TreeGrafter"/>
</dbReference>
<dbReference type="Gene3D" id="1.10.10.10">
    <property type="entry name" value="Winged helix-like DNA-binding domain superfamily/Winged helix DNA-binding domain"/>
    <property type="match status" value="1"/>
</dbReference>
<dbReference type="GO" id="GO:0032791">
    <property type="term" value="F:lead ion binding"/>
    <property type="evidence" value="ECO:0007669"/>
    <property type="project" value="TreeGrafter"/>
</dbReference>
<dbReference type="CDD" id="cd00090">
    <property type="entry name" value="HTH_ARSR"/>
    <property type="match status" value="1"/>
</dbReference>
<dbReference type="InterPro" id="IPR036388">
    <property type="entry name" value="WH-like_DNA-bd_sf"/>
</dbReference>